<accession>A0ABR3MNQ7</accession>
<keyword evidence="2" id="KW-1185">Reference proteome</keyword>
<proteinExistence type="predicted"/>
<evidence type="ECO:0000313" key="1">
    <source>
        <dbReference type="EMBL" id="KAL1266264.1"/>
    </source>
</evidence>
<reference evidence="1 2" key="1">
    <citation type="submission" date="2023-09" db="EMBL/GenBank/DDBJ databases">
        <authorList>
            <person name="Wang M."/>
        </authorList>
    </citation>
    <scope>NUCLEOTIDE SEQUENCE [LARGE SCALE GENOMIC DNA]</scope>
    <source>
        <strain evidence="1">GT-2023</strain>
        <tissue evidence="1">Liver</tissue>
    </source>
</reference>
<sequence>MLKMRTAEKPLNNRLFLRSLWTRVSNERRCNPTPSLKPVLKDPKMGMKTFLFLHRLGLIELFQQNVKEELKAVLLIAESTMVLQSDWPERELLLTSQLPKHRRISNNVGNGLRNVLQVQDKN</sequence>
<comment type="caution">
    <text evidence="1">The sequence shown here is derived from an EMBL/GenBank/DDBJ whole genome shotgun (WGS) entry which is preliminary data.</text>
</comment>
<name>A0ABR3MNQ7_9TELE</name>
<protein>
    <submittedName>
        <fullName evidence="1">Uncharacterized protein</fullName>
    </submittedName>
</protein>
<dbReference type="EMBL" id="JAYMGO010000010">
    <property type="protein sequence ID" value="KAL1266264.1"/>
    <property type="molecule type" value="Genomic_DNA"/>
</dbReference>
<organism evidence="1 2">
    <name type="scientific">Cirrhinus molitorella</name>
    <name type="common">mud carp</name>
    <dbReference type="NCBI Taxonomy" id="172907"/>
    <lineage>
        <taxon>Eukaryota</taxon>
        <taxon>Metazoa</taxon>
        <taxon>Chordata</taxon>
        <taxon>Craniata</taxon>
        <taxon>Vertebrata</taxon>
        <taxon>Euteleostomi</taxon>
        <taxon>Actinopterygii</taxon>
        <taxon>Neopterygii</taxon>
        <taxon>Teleostei</taxon>
        <taxon>Ostariophysi</taxon>
        <taxon>Cypriniformes</taxon>
        <taxon>Cyprinidae</taxon>
        <taxon>Labeoninae</taxon>
        <taxon>Labeonini</taxon>
        <taxon>Cirrhinus</taxon>
    </lineage>
</organism>
<dbReference type="Proteomes" id="UP001558613">
    <property type="component" value="Unassembled WGS sequence"/>
</dbReference>
<evidence type="ECO:0000313" key="2">
    <source>
        <dbReference type="Proteomes" id="UP001558613"/>
    </source>
</evidence>
<gene>
    <name evidence="1" type="ORF">QQF64_001939</name>
</gene>